<dbReference type="Pfam" id="PF00817">
    <property type="entry name" value="IMS"/>
    <property type="match status" value="1"/>
</dbReference>
<feature type="binding site" evidence="16">
    <location>
        <position position="8"/>
    </location>
    <ligand>
        <name>Mg(2+)</name>
        <dbReference type="ChEBI" id="CHEBI:18420"/>
    </ligand>
</feature>
<evidence type="ECO:0000256" key="6">
    <source>
        <dbReference type="ARBA" id="ARBA00022679"/>
    </source>
</evidence>
<dbReference type="OrthoDB" id="9808813at2"/>
<dbReference type="PROSITE" id="PS50173">
    <property type="entry name" value="UMUC"/>
    <property type="match status" value="1"/>
</dbReference>
<evidence type="ECO:0000256" key="16">
    <source>
        <dbReference type="HAMAP-Rule" id="MF_01113"/>
    </source>
</evidence>
<evidence type="ECO:0000256" key="13">
    <source>
        <dbReference type="ARBA" id="ARBA00023125"/>
    </source>
</evidence>
<evidence type="ECO:0000256" key="15">
    <source>
        <dbReference type="ARBA" id="ARBA00049244"/>
    </source>
</evidence>
<dbReference type="Gene3D" id="1.10.150.20">
    <property type="entry name" value="5' to 3' exonuclease, C-terminal subdomain"/>
    <property type="match status" value="1"/>
</dbReference>
<name>A0A0R0CQX2_9GAMM</name>
<keyword evidence="9 16" id="KW-0479">Metal-binding</keyword>
<dbReference type="PANTHER" id="PTHR11076">
    <property type="entry name" value="DNA REPAIR POLYMERASE UMUC / TRANSFERASE FAMILY MEMBER"/>
    <property type="match status" value="1"/>
</dbReference>
<dbReference type="InterPro" id="IPR043128">
    <property type="entry name" value="Rev_trsase/Diguanyl_cyclase"/>
</dbReference>
<comment type="subcellular location">
    <subcellularLocation>
        <location evidence="1 16">Cytoplasm</location>
    </subcellularLocation>
</comment>
<dbReference type="GO" id="GO:0009432">
    <property type="term" value="P:SOS response"/>
    <property type="evidence" value="ECO:0007669"/>
    <property type="project" value="TreeGrafter"/>
</dbReference>
<dbReference type="Pfam" id="PF21999">
    <property type="entry name" value="IMS_HHH_1"/>
    <property type="match status" value="1"/>
</dbReference>
<evidence type="ECO:0000256" key="10">
    <source>
        <dbReference type="ARBA" id="ARBA00022763"/>
    </source>
</evidence>
<dbReference type="NCBIfam" id="NF002677">
    <property type="entry name" value="PRK02406.1"/>
    <property type="match status" value="1"/>
</dbReference>
<dbReference type="RefSeq" id="WP_057657010.1">
    <property type="nucleotide sequence ID" value="NZ_LDJL01000002.1"/>
</dbReference>
<dbReference type="GO" id="GO:0005829">
    <property type="term" value="C:cytosol"/>
    <property type="evidence" value="ECO:0007669"/>
    <property type="project" value="TreeGrafter"/>
</dbReference>
<sequence>MRKIIHVDMDAFYASVEQRDAPELRGKPVVVAWRGARSVVCAASYEARVFGVRSAMPAVTAERLCPQAIFVPPDFARYKAVSRQVREIFLAHTDLVEPLSLDEAYLDVTEAKTALPSATAIAQAIRAQIFEATALTASAGVAPNKFIAKIASDWRKPNGIFVVRPHQVHDFLTPLPVAKIPGVGKVMQGKLAAMGVQTVGDLRGIGELELARQFGSFGHRLHLRAQGIDLRQVQPDQPVQSISSEDTFAEDLPLADLEPAIRRLAEKTWLATRKTERIGRTVVLKLKTSRFRILTRSLTPDRPPDSLETLTAIALALRERVDLPAGTRYRLVGVGLSGFSEPEETGIQPGLFTIP</sequence>
<dbReference type="Gene3D" id="3.40.1170.60">
    <property type="match status" value="1"/>
</dbReference>
<dbReference type="AlphaFoldDB" id="A0A0R0CQX2"/>
<dbReference type="GO" id="GO:0003887">
    <property type="term" value="F:DNA-directed DNA polymerase activity"/>
    <property type="evidence" value="ECO:0007669"/>
    <property type="project" value="UniProtKB-UniRule"/>
</dbReference>
<comment type="catalytic activity">
    <reaction evidence="15 16">
        <text>DNA(n) + a 2'-deoxyribonucleoside 5'-triphosphate = DNA(n+1) + diphosphate</text>
        <dbReference type="Rhea" id="RHEA:22508"/>
        <dbReference type="Rhea" id="RHEA-COMP:17339"/>
        <dbReference type="Rhea" id="RHEA-COMP:17340"/>
        <dbReference type="ChEBI" id="CHEBI:33019"/>
        <dbReference type="ChEBI" id="CHEBI:61560"/>
        <dbReference type="ChEBI" id="CHEBI:173112"/>
        <dbReference type="EC" id="2.7.7.7"/>
    </reaction>
</comment>
<evidence type="ECO:0000256" key="5">
    <source>
        <dbReference type="ARBA" id="ARBA00022490"/>
    </source>
</evidence>
<dbReference type="EC" id="2.7.7.7" evidence="16"/>
<dbReference type="GO" id="GO:0042276">
    <property type="term" value="P:error-prone translesion synthesis"/>
    <property type="evidence" value="ECO:0007669"/>
    <property type="project" value="TreeGrafter"/>
</dbReference>
<dbReference type="InterPro" id="IPR043502">
    <property type="entry name" value="DNA/RNA_pol_sf"/>
</dbReference>
<keyword evidence="4 16" id="KW-0515">Mutator protein</keyword>
<comment type="similarity">
    <text evidence="2 16">Belongs to the DNA polymerase type-Y family.</text>
</comment>
<evidence type="ECO:0000259" key="17">
    <source>
        <dbReference type="PROSITE" id="PS50173"/>
    </source>
</evidence>
<keyword evidence="7 16" id="KW-0548">Nucleotidyltransferase</keyword>
<dbReference type="GO" id="GO:0006281">
    <property type="term" value="P:DNA repair"/>
    <property type="evidence" value="ECO:0007669"/>
    <property type="project" value="UniProtKB-UniRule"/>
</dbReference>
<evidence type="ECO:0000256" key="4">
    <source>
        <dbReference type="ARBA" id="ARBA00022457"/>
    </source>
</evidence>
<dbReference type="InterPro" id="IPR050116">
    <property type="entry name" value="DNA_polymerase-Y"/>
</dbReference>
<evidence type="ECO:0000313" key="18">
    <source>
        <dbReference type="EMBL" id="KRG71734.1"/>
    </source>
</evidence>
<keyword evidence="19" id="KW-1185">Reference proteome</keyword>
<feature type="site" description="Substrate discrimination" evidence="16">
    <location>
        <position position="13"/>
    </location>
</feature>
<dbReference type="STRING" id="344882.ABB29_02370"/>
<feature type="domain" description="UmuC" evidence="17">
    <location>
        <begin position="4"/>
        <end position="184"/>
    </location>
</feature>
<feature type="binding site" evidence="16">
    <location>
        <position position="102"/>
    </location>
    <ligand>
        <name>Mg(2+)</name>
        <dbReference type="ChEBI" id="CHEBI:18420"/>
    </ligand>
</feature>
<dbReference type="Proteomes" id="UP000052052">
    <property type="component" value="Unassembled WGS sequence"/>
</dbReference>
<dbReference type="FunFam" id="3.40.1170.60:FF:000001">
    <property type="entry name" value="DNA polymerase IV"/>
    <property type="match status" value="1"/>
</dbReference>
<keyword evidence="6 16" id="KW-0808">Transferase</keyword>
<dbReference type="Pfam" id="PF11799">
    <property type="entry name" value="IMS_C"/>
    <property type="match status" value="1"/>
</dbReference>
<keyword evidence="5 16" id="KW-0963">Cytoplasm</keyword>
<evidence type="ECO:0000256" key="14">
    <source>
        <dbReference type="ARBA" id="ARBA00023204"/>
    </source>
</evidence>
<keyword evidence="11 16" id="KW-0460">Magnesium</keyword>
<dbReference type="GO" id="GO:0000287">
    <property type="term" value="F:magnesium ion binding"/>
    <property type="evidence" value="ECO:0007669"/>
    <property type="project" value="UniProtKB-UniRule"/>
</dbReference>
<comment type="caution">
    <text evidence="18">The sequence shown here is derived from an EMBL/GenBank/DDBJ whole genome shotgun (WGS) entry which is preliminary data.</text>
</comment>
<gene>
    <name evidence="16" type="primary">dinB</name>
    <name evidence="18" type="ORF">ABB29_02370</name>
</gene>
<evidence type="ECO:0000256" key="1">
    <source>
        <dbReference type="ARBA" id="ARBA00004496"/>
    </source>
</evidence>
<evidence type="ECO:0000256" key="11">
    <source>
        <dbReference type="ARBA" id="ARBA00022842"/>
    </source>
</evidence>
<dbReference type="CDD" id="cd03586">
    <property type="entry name" value="PolY_Pol_IV_kappa"/>
    <property type="match status" value="1"/>
</dbReference>
<comment type="cofactor">
    <cofactor evidence="16">
        <name>Mg(2+)</name>
        <dbReference type="ChEBI" id="CHEBI:18420"/>
    </cofactor>
    <text evidence="16">Binds 2 magnesium ions per subunit.</text>
</comment>
<dbReference type="PANTHER" id="PTHR11076:SF33">
    <property type="entry name" value="DNA POLYMERASE KAPPA"/>
    <property type="match status" value="1"/>
</dbReference>
<reference evidence="18 19" key="1">
    <citation type="submission" date="2015-05" db="EMBL/GenBank/DDBJ databases">
        <title>Genome sequencing and analysis of members of genus Stenotrophomonas.</title>
        <authorList>
            <person name="Patil P.P."/>
            <person name="Midha S."/>
            <person name="Patil P.B."/>
        </authorList>
    </citation>
    <scope>NUCLEOTIDE SEQUENCE [LARGE SCALE GENOMIC DNA]</scope>
    <source>
        <strain evidence="18 19">DSM 21858</strain>
    </source>
</reference>
<dbReference type="EMBL" id="LDJL01000002">
    <property type="protein sequence ID" value="KRG71734.1"/>
    <property type="molecule type" value="Genomic_DNA"/>
</dbReference>
<evidence type="ECO:0000256" key="7">
    <source>
        <dbReference type="ARBA" id="ARBA00022695"/>
    </source>
</evidence>
<feature type="active site" evidence="16">
    <location>
        <position position="103"/>
    </location>
</feature>
<evidence type="ECO:0000313" key="19">
    <source>
        <dbReference type="Proteomes" id="UP000052052"/>
    </source>
</evidence>
<evidence type="ECO:0000256" key="3">
    <source>
        <dbReference type="ARBA" id="ARBA00011245"/>
    </source>
</evidence>
<dbReference type="Gene3D" id="3.30.1490.100">
    <property type="entry name" value="DNA polymerase, Y-family, little finger domain"/>
    <property type="match status" value="1"/>
</dbReference>
<evidence type="ECO:0000256" key="12">
    <source>
        <dbReference type="ARBA" id="ARBA00022932"/>
    </source>
</evidence>
<comment type="subunit">
    <text evidence="3 16">Monomer.</text>
</comment>
<dbReference type="Gene3D" id="3.30.70.270">
    <property type="match status" value="1"/>
</dbReference>
<evidence type="ECO:0000256" key="9">
    <source>
        <dbReference type="ARBA" id="ARBA00022723"/>
    </source>
</evidence>
<dbReference type="SUPFAM" id="SSF100879">
    <property type="entry name" value="Lesion bypass DNA polymerase (Y-family), little finger domain"/>
    <property type="match status" value="1"/>
</dbReference>
<dbReference type="PATRIC" id="fig|344882.3.peg.1679"/>
<dbReference type="InterPro" id="IPR036775">
    <property type="entry name" value="DNA_pol_Y-fam_lit_finger_sf"/>
</dbReference>
<dbReference type="InterPro" id="IPR001126">
    <property type="entry name" value="UmuC"/>
</dbReference>
<keyword evidence="13 16" id="KW-0238">DNA-binding</keyword>
<dbReference type="GO" id="GO:0003684">
    <property type="term" value="F:damaged DNA binding"/>
    <property type="evidence" value="ECO:0007669"/>
    <property type="project" value="InterPro"/>
</dbReference>
<dbReference type="GO" id="GO:0006261">
    <property type="term" value="P:DNA-templated DNA replication"/>
    <property type="evidence" value="ECO:0007669"/>
    <property type="project" value="UniProtKB-UniRule"/>
</dbReference>
<keyword evidence="8 16" id="KW-0235">DNA replication</keyword>
<comment type="function">
    <text evidence="16">Poorly processive, error-prone DNA polymerase involved in untargeted mutagenesis. Copies undamaged DNA at stalled replication forks, which arise in vivo from mismatched or misaligned primer ends. These misaligned primers can be extended by PolIV. Exhibits no 3'-5' exonuclease (proofreading) activity. May be involved in translesional synthesis, in conjunction with the beta clamp from PolIII.</text>
</comment>
<keyword evidence="14 16" id="KW-0234">DNA repair</keyword>
<evidence type="ECO:0000256" key="8">
    <source>
        <dbReference type="ARBA" id="ARBA00022705"/>
    </source>
</evidence>
<dbReference type="FunFam" id="3.30.1490.100:FF:000004">
    <property type="entry name" value="DNA polymerase IV"/>
    <property type="match status" value="1"/>
</dbReference>
<dbReference type="InterPro" id="IPR017961">
    <property type="entry name" value="DNA_pol_Y-fam_little_finger"/>
</dbReference>
<keyword evidence="10 16" id="KW-0227">DNA damage</keyword>
<accession>A0A0R0CQX2</accession>
<protein>
    <recommendedName>
        <fullName evidence="16">DNA polymerase IV</fullName>
        <shortName evidence="16">Pol IV</shortName>
        <ecNumber evidence="16">2.7.7.7</ecNumber>
    </recommendedName>
</protein>
<proteinExistence type="inferred from homology"/>
<dbReference type="HAMAP" id="MF_01113">
    <property type="entry name" value="DNApol_IV"/>
    <property type="match status" value="1"/>
</dbReference>
<dbReference type="InterPro" id="IPR022880">
    <property type="entry name" value="DNApol_IV"/>
</dbReference>
<dbReference type="SUPFAM" id="SSF56672">
    <property type="entry name" value="DNA/RNA polymerases"/>
    <property type="match status" value="1"/>
</dbReference>
<dbReference type="InterPro" id="IPR053848">
    <property type="entry name" value="IMS_HHH_1"/>
</dbReference>
<keyword evidence="12 16" id="KW-0239">DNA-directed DNA polymerase</keyword>
<evidence type="ECO:0000256" key="2">
    <source>
        <dbReference type="ARBA" id="ARBA00010945"/>
    </source>
</evidence>
<organism evidence="18 19">
    <name type="scientific">Pseudoxanthomonas dokdonensis</name>
    <dbReference type="NCBI Taxonomy" id="344882"/>
    <lineage>
        <taxon>Bacteria</taxon>
        <taxon>Pseudomonadati</taxon>
        <taxon>Pseudomonadota</taxon>
        <taxon>Gammaproteobacteria</taxon>
        <taxon>Lysobacterales</taxon>
        <taxon>Lysobacteraceae</taxon>
        <taxon>Pseudoxanthomonas</taxon>
    </lineage>
</organism>